<keyword evidence="3" id="KW-0805">Transcription regulation</keyword>
<evidence type="ECO:0000256" key="7">
    <source>
        <dbReference type="SAM" id="MobiDB-lite"/>
    </source>
</evidence>
<dbReference type="PROSITE" id="PS50090">
    <property type="entry name" value="MYB_LIKE"/>
    <property type="match status" value="2"/>
</dbReference>
<feature type="domain" description="HTH myb-type" evidence="9">
    <location>
        <begin position="12"/>
        <end position="64"/>
    </location>
</feature>
<comment type="subcellular location">
    <subcellularLocation>
        <location evidence="1">Nucleus</location>
    </subcellularLocation>
</comment>
<dbReference type="AlphaFoldDB" id="A0A2N9IFE6"/>
<keyword evidence="5" id="KW-0804">Transcription</keyword>
<dbReference type="InterPro" id="IPR001005">
    <property type="entry name" value="SANT/Myb"/>
</dbReference>
<dbReference type="InterPro" id="IPR009057">
    <property type="entry name" value="Homeodomain-like_sf"/>
</dbReference>
<feature type="region of interest" description="Disordered" evidence="7">
    <location>
        <begin position="160"/>
        <end position="183"/>
    </location>
</feature>
<dbReference type="PANTHER" id="PTHR47997:SF28">
    <property type="entry name" value="TRANSCRIPTION FACTOR MYB15-LIKE"/>
    <property type="match status" value="1"/>
</dbReference>
<dbReference type="EMBL" id="OIVN01005557">
    <property type="protein sequence ID" value="SPD23035.1"/>
    <property type="molecule type" value="Genomic_DNA"/>
</dbReference>
<dbReference type="Pfam" id="PF00249">
    <property type="entry name" value="Myb_DNA-binding"/>
    <property type="match status" value="2"/>
</dbReference>
<evidence type="ECO:0000259" key="8">
    <source>
        <dbReference type="PROSITE" id="PS50090"/>
    </source>
</evidence>
<sequence length="268" mass="30635">MVKALQHAEETKMPLRKGAWTPEEDEKLKAYIKRYGIWNWSQMPKPAGLARSGKSCRLRWMNYLRPDIKRGNFSKEEQETILKCHEELGNRWSVIAAKLPGRTDNEIKNFWHTHLKKRLNNNLTSTTVSDPVKKWDVEANENDSSGISLLRFDASKMSNLDGSPGMPMSPQLSTDDPSSSSTDPAVEIYGNHIIEENVCSFETFEELQSLWEQPFSLEDLCMVEADPGFIAQTTKLWLQEPTYPCISYEDVDTDFWANSPIQAAMHGM</sequence>
<proteinExistence type="predicted"/>
<dbReference type="PROSITE" id="PS51294">
    <property type="entry name" value="HTH_MYB"/>
    <property type="match status" value="2"/>
</dbReference>
<protein>
    <submittedName>
        <fullName evidence="10">Uncharacterized protein</fullName>
    </submittedName>
</protein>
<accession>A0A2N9IFE6</accession>
<feature type="domain" description="Myb-like" evidence="8">
    <location>
        <begin position="65"/>
        <end position="115"/>
    </location>
</feature>
<dbReference type="GO" id="GO:0005634">
    <property type="term" value="C:nucleus"/>
    <property type="evidence" value="ECO:0007669"/>
    <property type="project" value="UniProtKB-SubCell"/>
</dbReference>
<evidence type="ECO:0000256" key="5">
    <source>
        <dbReference type="ARBA" id="ARBA00023163"/>
    </source>
</evidence>
<dbReference type="GO" id="GO:0003677">
    <property type="term" value="F:DNA binding"/>
    <property type="evidence" value="ECO:0007669"/>
    <property type="project" value="UniProtKB-KW"/>
</dbReference>
<dbReference type="FunFam" id="1.10.10.60:FF:000001">
    <property type="entry name" value="MYB-related transcription factor"/>
    <property type="match status" value="1"/>
</dbReference>
<dbReference type="Gene3D" id="1.10.10.60">
    <property type="entry name" value="Homeodomain-like"/>
    <property type="match status" value="2"/>
</dbReference>
<keyword evidence="2" id="KW-0677">Repeat</keyword>
<feature type="domain" description="Myb-like" evidence="8">
    <location>
        <begin position="12"/>
        <end position="64"/>
    </location>
</feature>
<evidence type="ECO:0000256" key="4">
    <source>
        <dbReference type="ARBA" id="ARBA00023125"/>
    </source>
</evidence>
<keyword evidence="6" id="KW-0539">Nucleus</keyword>
<evidence type="ECO:0000256" key="3">
    <source>
        <dbReference type="ARBA" id="ARBA00023015"/>
    </source>
</evidence>
<keyword evidence="4" id="KW-0238">DNA-binding</keyword>
<name>A0A2N9IFE6_FAGSY</name>
<dbReference type="InterPro" id="IPR051953">
    <property type="entry name" value="Plant_SW-associated_TFs"/>
</dbReference>
<dbReference type="SUPFAM" id="SSF46689">
    <property type="entry name" value="Homeodomain-like"/>
    <property type="match status" value="1"/>
</dbReference>
<dbReference type="PANTHER" id="PTHR47997">
    <property type="entry name" value="MYB DOMAIN PROTEIN 55"/>
    <property type="match status" value="1"/>
</dbReference>
<organism evidence="10">
    <name type="scientific">Fagus sylvatica</name>
    <name type="common">Beechnut</name>
    <dbReference type="NCBI Taxonomy" id="28930"/>
    <lineage>
        <taxon>Eukaryota</taxon>
        <taxon>Viridiplantae</taxon>
        <taxon>Streptophyta</taxon>
        <taxon>Embryophyta</taxon>
        <taxon>Tracheophyta</taxon>
        <taxon>Spermatophyta</taxon>
        <taxon>Magnoliopsida</taxon>
        <taxon>eudicotyledons</taxon>
        <taxon>Gunneridae</taxon>
        <taxon>Pentapetalae</taxon>
        <taxon>rosids</taxon>
        <taxon>fabids</taxon>
        <taxon>Fagales</taxon>
        <taxon>Fagaceae</taxon>
        <taxon>Fagus</taxon>
    </lineage>
</organism>
<evidence type="ECO:0000256" key="2">
    <source>
        <dbReference type="ARBA" id="ARBA00022737"/>
    </source>
</evidence>
<feature type="domain" description="HTH myb-type" evidence="9">
    <location>
        <begin position="65"/>
        <end position="119"/>
    </location>
</feature>
<gene>
    <name evidence="10" type="ORF">FSB_LOCUS50917</name>
</gene>
<evidence type="ECO:0000256" key="1">
    <source>
        <dbReference type="ARBA" id="ARBA00004123"/>
    </source>
</evidence>
<evidence type="ECO:0000259" key="9">
    <source>
        <dbReference type="PROSITE" id="PS51294"/>
    </source>
</evidence>
<reference evidence="10" key="1">
    <citation type="submission" date="2018-02" db="EMBL/GenBank/DDBJ databases">
        <authorList>
            <person name="Cohen D.B."/>
            <person name="Kent A.D."/>
        </authorList>
    </citation>
    <scope>NUCLEOTIDE SEQUENCE</scope>
</reference>
<dbReference type="CDD" id="cd00167">
    <property type="entry name" value="SANT"/>
    <property type="match status" value="2"/>
</dbReference>
<dbReference type="SMART" id="SM00717">
    <property type="entry name" value="SANT"/>
    <property type="match status" value="2"/>
</dbReference>
<evidence type="ECO:0000256" key="6">
    <source>
        <dbReference type="ARBA" id="ARBA00023242"/>
    </source>
</evidence>
<dbReference type="InterPro" id="IPR017930">
    <property type="entry name" value="Myb_dom"/>
</dbReference>
<evidence type="ECO:0000313" key="10">
    <source>
        <dbReference type="EMBL" id="SPD23035.1"/>
    </source>
</evidence>
<feature type="compositionally biased region" description="Low complexity" evidence="7">
    <location>
        <begin position="173"/>
        <end position="183"/>
    </location>
</feature>